<keyword evidence="2" id="KW-1185">Reference proteome</keyword>
<evidence type="ECO:0000313" key="2">
    <source>
        <dbReference type="Proteomes" id="UP001412239"/>
    </source>
</evidence>
<reference evidence="1" key="1">
    <citation type="submission" date="2015-10" db="EMBL/GenBank/DDBJ databases">
        <authorList>
            <person name="Regsiter A."/>
            <person name="william w."/>
        </authorList>
    </citation>
    <scope>NUCLEOTIDE SEQUENCE</scope>
    <source>
        <strain evidence="1">Montdore</strain>
    </source>
</reference>
<name>A0A292PJK0_9PEZI</name>
<gene>
    <name evidence="1" type="ORF">GSTUAT00008276001</name>
</gene>
<dbReference type="EMBL" id="LN891187">
    <property type="protein sequence ID" value="CUS07656.1"/>
    <property type="molecule type" value="Genomic_DNA"/>
</dbReference>
<accession>A0A292PJK0</accession>
<organism evidence="1 2">
    <name type="scientific">Tuber aestivum</name>
    <name type="common">summer truffle</name>
    <dbReference type="NCBI Taxonomy" id="59557"/>
    <lineage>
        <taxon>Eukaryota</taxon>
        <taxon>Fungi</taxon>
        <taxon>Dikarya</taxon>
        <taxon>Ascomycota</taxon>
        <taxon>Pezizomycotina</taxon>
        <taxon>Pezizomycetes</taxon>
        <taxon>Pezizales</taxon>
        <taxon>Tuberaceae</taxon>
        <taxon>Tuber</taxon>
    </lineage>
</organism>
<sequence length="156" mass="18003">MPTMSGGTRRPRDRALTARLSNAMKLFSQRTDLPILATYSIRDILREYLRDNLPIFCNRPPPWAGSKTALLEKILIENLGPVYFTETSPGKYNYLDPNDKKMYETNLPSGIRGDTLEAALRNFMANLEEWQLKARDNKRARINSHWSEFMQPPAKN</sequence>
<evidence type="ECO:0000313" key="1">
    <source>
        <dbReference type="EMBL" id="CUS07656.1"/>
    </source>
</evidence>
<proteinExistence type="predicted"/>
<protein>
    <submittedName>
        <fullName evidence="1">Uncharacterized protein</fullName>
    </submittedName>
</protein>
<dbReference type="AlphaFoldDB" id="A0A292PJK0"/>
<dbReference type="Proteomes" id="UP001412239">
    <property type="component" value="Unassembled WGS sequence"/>
</dbReference>